<evidence type="ECO:0000256" key="3">
    <source>
        <dbReference type="RuleBase" id="RU003682"/>
    </source>
</evidence>
<dbReference type="AlphaFoldDB" id="A0AAV0IQN5"/>
<keyword evidence="3" id="KW-0560">Oxidoreductase</keyword>
<proteinExistence type="inferred from homology"/>
<dbReference type="Pfam" id="PF14226">
    <property type="entry name" value="DIOX_N"/>
    <property type="match status" value="1"/>
</dbReference>
<organism evidence="5 6">
    <name type="scientific">Linum tenue</name>
    <dbReference type="NCBI Taxonomy" id="586396"/>
    <lineage>
        <taxon>Eukaryota</taxon>
        <taxon>Viridiplantae</taxon>
        <taxon>Streptophyta</taxon>
        <taxon>Embryophyta</taxon>
        <taxon>Tracheophyta</taxon>
        <taxon>Spermatophyta</taxon>
        <taxon>Magnoliopsida</taxon>
        <taxon>eudicotyledons</taxon>
        <taxon>Gunneridae</taxon>
        <taxon>Pentapetalae</taxon>
        <taxon>rosids</taxon>
        <taxon>fabids</taxon>
        <taxon>Malpighiales</taxon>
        <taxon>Linaceae</taxon>
        <taxon>Linum</taxon>
    </lineage>
</organism>
<dbReference type="Proteomes" id="UP001154282">
    <property type="component" value="Unassembled WGS sequence"/>
</dbReference>
<keyword evidence="1 3" id="KW-0479">Metal-binding</keyword>
<dbReference type="GO" id="GO:0016491">
    <property type="term" value="F:oxidoreductase activity"/>
    <property type="evidence" value="ECO:0007669"/>
    <property type="project" value="UniProtKB-KW"/>
</dbReference>
<name>A0AAV0IQN5_9ROSI</name>
<dbReference type="SUPFAM" id="SSF51197">
    <property type="entry name" value="Clavaminate synthase-like"/>
    <property type="match status" value="1"/>
</dbReference>
<evidence type="ECO:0000256" key="2">
    <source>
        <dbReference type="ARBA" id="ARBA00023004"/>
    </source>
</evidence>
<dbReference type="EMBL" id="CAMGYJ010000004">
    <property type="protein sequence ID" value="CAI0399761.1"/>
    <property type="molecule type" value="Genomic_DNA"/>
</dbReference>
<dbReference type="InterPro" id="IPR050231">
    <property type="entry name" value="Iron_ascorbate_oxido_reductase"/>
</dbReference>
<keyword evidence="6" id="KW-1185">Reference proteome</keyword>
<comment type="similarity">
    <text evidence="3">Belongs to the iron/ascorbate-dependent oxidoreductase family.</text>
</comment>
<dbReference type="InterPro" id="IPR005123">
    <property type="entry name" value="Oxoglu/Fe-dep_dioxygenase_dom"/>
</dbReference>
<dbReference type="GO" id="GO:0046872">
    <property type="term" value="F:metal ion binding"/>
    <property type="evidence" value="ECO:0007669"/>
    <property type="project" value="UniProtKB-KW"/>
</dbReference>
<reference evidence="5" key="1">
    <citation type="submission" date="2022-08" db="EMBL/GenBank/DDBJ databases">
        <authorList>
            <person name="Gutierrez-Valencia J."/>
        </authorList>
    </citation>
    <scope>NUCLEOTIDE SEQUENCE</scope>
</reference>
<protein>
    <recommendedName>
        <fullName evidence="4">Fe2OG dioxygenase domain-containing protein</fullName>
    </recommendedName>
</protein>
<evidence type="ECO:0000313" key="6">
    <source>
        <dbReference type="Proteomes" id="UP001154282"/>
    </source>
</evidence>
<dbReference type="PANTHER" id="PTHR47990">
    <property type="entry name" value="2-OXOGLUTARATE (2OG) AND FE(II)-DEPENDENT OXYGENASE SUPERFAMILY PROTEIN-RELATED"/>
    <property type="match status" value="1"/>
</dbReference>
<evidence type="ECO:0000256" key="1">
    <source>
        <dbReference type="ARBA" id="ARBA00022723"/>
    </source>
</evidence>
<dbReference type="PROSITE" id="PS51471">
    <property type="entry name" value="FE2OG_OXY"/>
    <property type="match status" value="1"/>
</dbReference>
<evidence type="ECO:0000259" key="4">
    <source>
        <dbReference type="PROSITE" id="PS51471"/>
    </source>
</evidence>
<gene>
    <name evidence="5" type="ORF">LITE_LOCUS10466</name>
</gene>
<dbReference type="InterPro" id="IPR026992">
    <property type="entry name" value="DIOX_N"/>
</dbReference>
<accession>A0AAV0IQN5</accession>
<dbReference type="Gene3D" id="2.60.120.330">
    <property type="entry name" value="B-lactam Antibiotic, Isopenicillin N Synthase, Chain"/>
    <property type="match status" value="2"/>
</dbReference>
<comment type="caution">
    <text evidence="5">The sequence shown here is derived from an EMBL/GenBank/DDBJ whole genome shotgun (WGS) entry which is preliminary data.</text>
</comment>
<dbReference type="FunFam" id="2.60.120.330:FF:000012">
    <property type="entry name" value="Gibberellin 20 oxidase 1"/>
    <property type="match status" value="1"/>
</dbReference>
<dbReference type="InterPro" id="IPR027443">
    <property type="entry name" value="IPNS-like_sf"/>
</dbReference>
<dbReference type="Pfam" id="PF03171">
    <property type="entry name" value="2OG-FeII_Oxy"/>
    <property type="match status" value="1"/>
</dbReference>
<evidence type="ECO:0000313" key="5">
    <source>
        <dbReference type="EMBL" id="CAI0399761.1"/>
    </source>
</evidence>
<dbReference type="InterPro" id="IPR044861">
    <property type="entry name" value="IPNS-like_FE2OG_OXY"/>
</dbReference>
<sequence>MENRPNVNVAAIGPEEVPVIDLSGDIDERIVEEVGNACKEWGFFQVINHGVPLHLLEAMKETSKEFFDQPMDEKKAAKRDEVNPVGVVCQEYAREMEKLAFKLMEIICLSLGLPGGRLKGYFEEQTSFLRINHYPPCPFSDLTLGCGRHKDFDFLTVLAQDDVGGLEVKRNGKWVPVKPDPTALIINVGDICQVWSNERYKSAEHRAVVNGEKERYSIALFLVPSHHVMVKPLEELVSEEDPPKYLPYNWGKFYATRNRSDYKKQNVDNIQIHDFRVPN</sequence>
<keyword evidence="2 3" id="KW-0408">Iron</keyword>
<feature type="domain" description="Fe2OG dioxygenase" evidence="4">
    <location>
        <begin position="125"/>
        <end position="224"/>
    </location>
</feature>